<evidence type="ECO:0008006" key="8">
    <source>
        <dbReference type="Google" id="ProtNLM"/>
    </source>
</evidence>
<dbReference type="GO" id="GO:0016020">
    <property type="term" value="C:membrane"/>
    <property type="evidence" value="ECO:0007669"/>
    <property type="project" value="UniProtKB-SubCell"/>
</dbReference>
<evidence type="ECO:0000256" key="1">
    <source>
        <dbReference type="ARBA" id="ARBA00004141"/>
    </source>
</evidence>
<feature type="transmembrane region" description="Helical" evidence="5">
    <location>
        <begin position="36"/>
        <end position="56"/>
    </location>
</feature>
<keyword evidence="3 5" id="KW-1133">Transmembrane helix</keyword>
<keyword evidence="2 5" id="KW-0812">Transmembrane</keyword>
<evidence type="ECO:0000313" key="7">
    <source>
        <dbReference type="Proteomes" id="UP000190626"/>
    </source>
</evidence>
<name>A0A1V4HIA1_9BACL</name>
<evidence type="ECO:0000313" key="6">
    <source>
        <dbReference type="EMBL" id="OPH56025.1"/>
    </source>
</evidence>
<dbReference type="AlphaFoldDB" id="A0A1V4HIA1"/>
<keyword evidence="4 5" id="KW-0472">Membrane</keyword>
<reference evidence="7" key="1">
    <citation type="submission" date="2016-07" db="EMBL/GenBank/DDBJ databases">
        <authorList>
            <person name="Florea S."/>
            <person name="Webb J.S."/>
            <person name="Jaromczyk J."/>
            <person name="Schardl C.L."/>
        </authorList>
    </citation>
    <scope>NUCLEOTIDE SEQUENCE [LARGE SCALE GENOMIC DNA]</scope>
    <source>
        <strain evidence="7">CY1</strain>
    </source>
</reference>
<evidence type="ECO:0000256" key="2">
    <source>
        <dbReference type="ARBA" id="ARBA00022692"/>
    </source>
</evidence>
<dbReference type="Gene3D" id="1.10.3720.10">
    <property type="entry name" value="MetI-like"/>
    <property type="match status" value="1"/>
</dbReference>
<keyword evidence="7" id="KW-1185">Reference proteome</keyword>
<sequence length="71" mass="7933">MGTSQFTHERTPNSTAKWNLGSFFLKADIVHIASKTFRAAAIIVSTLPILLVYPFLQKYFVMGMTLGVVKQ</sequence>
<gene>
    <name evidence="6" type="ORF">BC351_29495</name>
</gene>
<dbReference type="EMBL" id="MBTG01000018">
    <property type="protein sequence ID" value="OPH56025.1"/>
    <property type="molecule type" value="Genomic_DNA"/>
</dbReference>
<organism evidence="6 7">
    <name type="scientific">Paenibacillus ferrarius</name>
    <dbReference type="NCBI Taxonomy" id="1469647"/>
    <lineage>
        <taxon>Bacteria</taxon>
        <taxon>Bacillati</taxon>
        <taxon>Bacillota</taxon>
        <taxon>Bacilli</taxon>
        <taxon>Bacillales</taxon>
        <taxon>Paenibacillaceae</taxon>
        <taxon>Paenibacillus</taxon>
    </lineage>
</organism>
<dbReference type="InterPro" id="IPR035906">
    <property type="entry name" value="MetI-like_sf"/>
</dbReference>
<comment type="subcellular location">
    <subcellularLocation>
        <location evidence="1">Membrane</location>
        <topology evidence="1">Multi-pass membrane protein</topology>
    </subcellularLocation>
</comment>
<protein>
    <recommendedName>
        <fullName evidence="8">ABC transmembrane type-1 domain-containing protein</fullName>
    </recommendedName>
</protein>
<evidence type="ECO:0000256" key="3">
    <source>
        <dbReference type="ARBA" id="ARBA00022989"/>
    </source>
</evidence>
<dbReference type="STRING" id="1469647.BC351_29495"/>
<comment type="caution">
    <text evidence="6">The sequence shown here is derived from an EMBL/GenBank/DDBJ whole genome shotgun (WGS) entry which is preliminary data.</text>
</comment>
<proteinExistence type="predicted"/>
<evidence type="ECO:0000256" key="4">
    <source>
        <dbReference type="ARBA" id="ARBA00023136"/>
    </source>
</evidence>
<accession>A0A1V4HIA1</accession>
<evidence type="ECO:0000256" key="5">
    <source>
        <dbReference type="SAM" id="Phobius"/>
    </source>
</evidence>
<dbReference type="Proteomes" id="UP000190626">
    <property type="component" value="Unassembled WGS sequence"/>
</dbReference>